<dbReference type="Proteomes" id="UP000639772">
    <property type="component" value="Unassembled WGS sequence"/>
</dbReference>
<reference evidence="2 3" key="1">
    <citation type="journal article" date="2020" name="Nat. Food">
        <title>A phased Vanilla planifolia genome enables genetic improvement of flavour and production.</title>
        <authorList>
            <person name="Hasing T."/>
            <person name="Tang H."/>
            <person name="Brym M."/>
            <person name="Khazi F."/>
            <person name="Huang T."/>
            <person name="Chambers A.H."/>
        </authorList>
    </citation>
    <scope>NUCLEOTIDE SEQUENCE [LARGE SCALE GENOMIC DNA]</scope>
    <source>
        <tissue evidence="2">Leaf</tissue>
    </source>
</reference>
<evidence type="ECO:0000313" key="2">
    <source>
        <dbReference type="EMBL" id="KAG0449012.1"/>
    </source>
</evidence>
<evidence type="ECO:0000313" key="3">
    <source>
        <dbReference type="Proteomes" id="UP000639772"/>
    </source>
</evidence>
<accession>A0A835PC45</accession>
<feature type="non-terminal residue" evidence="2">
    <location>
        <position position="69"/>
    </location>
</feature>
<protein>
    <submittedName>
        <fullName evidence="2">Uncharacterized protein</fullName>
    </submittedName>
</protein>
<sequence>MGGGRTINGSRLTGAAGRSGSERRSFLGGGKGSDGVLKRMVVWVLSSDEHGEAPWATRGWAIIVDPATA</sequence>
<comment type="caution">
    <text evidence="2">The sequence shown here is derived from an EMBL/GenBank/DDBJ whole genome shotgun (WGS) entry which is preliminary data.</text>
</comment>
<name>A0A835PC45_VANPL</name>
<organism evidence="2 3">
    <name type="scientific">Vanilla planifolia</name>
    <name type="common">Vanilla</name>
    <dbReference type="NCBI Taxonomy" id="51239"/>
    <lineage>
        <taxon>Eukaryota</taxon>
        <taxon>Viridiplantae</taxon>
        <taxon>Streptophyta</taxon>
        <taxon>Embryophyta</taxon>
        <taxon>Tracheophyta</taxon>
        <taxon>Spermatophyta</taxon>
        <taxon>Magnoliopsida</taxon>
        <taxon>Liliopsida</taxon>
        <taxon>Asparagales</taxon>
        <taxon>Orchidaceae</taxon>
        <taxon>Vanilloideae</taxon>
        <taxon>Vanilleae</taxon>
        <taxon>Vanilla</taxon>
    </lineage>
</organism>
<evidence type="ECO:0000256" key="1">
    <source>
        <dbReference type="SAM" id="MobiDB-lite"/>
    </source>
</evidence>
<dbReference type="EMBL" id="JADCNM010000226">
    <property type="protein sequence ID" value="KAG0449012.1"/>
    <property type="molecule type" value="Genomic_DNA"/>
</dbReference>
<gene>
    <name evidence="2" type="ORF">HPP92_027537</name>
</gene>
<proteinExistence type="predicted"/>
<dbReference type="AlphaFoldDB" id="A0A835PC45"/>
<feature type="region of interest" description="Disordered" evidence="1">
    <location>
        <begin position="1"/>
        <end position="34"/>
    </location>
</feature>